<feature type="domain" description="Response regulatory" evidence="3">
    <location>
        <begin position="7"/>
        <end position="123"/>
    </location>
</feature>
<proteinExistence type="predicted"/>
<dbReference type="PROSITE" id="PS50110">
    <property type="entry name" value="RESPONSE_REGULATORY"/>
    <property type="match status" value="1"/>
</dbReference>
<dbReference type="PANTHER" id="PTHR44591:SF3">
    <property type="entry name" value="RESPONSE REGULATORY DOMAIN-CONTAINING PROTEIN"/>
    <property type="match status" value="1"/>
</dbReference>
<accession>A0A4Z0BV90</accession>
<evidence type="ECO:0000313" key="4">
    <source>
        <dbReference type="EMBL" id="TFZ02290.1"/>
    </source>
</evidence>
<dbReference type="InterPro" id="IPR001789">
    <property type="entry name" value="Sig_transdc_resp-reg_receiver"/>
</dbReference>
<feature type="modified residue" description="4-aspartylphosphate" evidence="2">
    <location>
        <position position="56"/>
    </location>
</feature>
<protein>
    <submittedName>
        <fullName evidence="4">Response regulator</fullName>
    </submittedName>
</protein>
<dbReference type="RefSeq" id="WP_135263817.1">
    <property type="nucleotide sequence ID" value="NZ_SMLM01000002.1"/>
</dbReference>
<dbReference type="Proteomes" id="UP000298180">
    <property type="component" value="Unassembled WGS sequence"/>
</dbReference>
<dbReference type="SUPFAM" id="SSF52172">
    <property type="entry name" value="CheY-like"/>
    <property type="match status" value="1"/>
</dbReference>
<comment type="caution">
    <text evidence="4">The sequence shown here is derived from an EMBL/GenBank/DDBJ whole genome shotgun (WGS) entry which is preliminary data.</text>
</comment>
<keyword evidence="1 2" id="KW-0597">Phosphoprotein</keyword>
<evidence type="ECO:0000313" key="5">
    <source>
        <dbReference type="Proteomes" id="UP000298180"/>
    </source>
</evidence>
<dbReference type="EMBL" id="SMLM01000002">
    <property type="protein sequence ID" value="TFZ02290.1"/>
    <property type="molecule type" value="Genomic_DNA"/>
</dbReference>
<dbReference type="AlphaFoldDB" id="A0A4Z0BV90"/>
<sequence>MAHLNETLLVVDGHADCRETLAMALEFCGYTVCTAATSHEALVWLRDRTPRAILVDTHLLGGCGLDVARVLRANPRFDRTRIVLTGTWFTPQDRACAAAVPVDEVWIKPIDFGELVRQLSLALACTADDSRR</sequence>
<dbReference type="InterPro" id="IPR011006">
    <property type="entry name" value="CheY-like_superfamily"/>
</dbReference>
<dbReference type="InterPro" id="IPR050595">
    <property type="entry name" value="Bact_response_regulator"/>
</dbReference>
<dbReference type="GO" id="GO:0000160">
    <property type="term" value="P:phosphorelay signal transduction system"/>
    <property type="evidence" value="ECO:0007669"/>
    <property type="project" value="InterPro"/>
</dbReference>
<gene>
    <name evidence="4" type="ORF">EZ313_13535</name>
</gene>
<dbReference type="Pfam" id="PF00072">
    <property type="entry name" value="Response_reg"/>
    <property type="match status" value="1"/>
</dbReference>
<organism evidence="4 5">
    <name type="scientific">Ramlibacter henchirensis</name>
    <dbReference type="NCBI Taxonomy" id="204072"/>
    <lineage>
        <taxon>Bacteria</taxon>
        <taxon>Pseudomonadati</taxon>
        <taxon>Pseudomonadota</taxon>
        <taxon>Betaproteobacteria</taxon>
        <taxon>Burkholderiales</taxon>
        <taxon>Comamonadaceae</taxon>
        <taxon>Ramlibacter</taxon>
    </lineage>
</organism>
<dbReference type="PANTHER" id="PTHR44591">
    <property type="entry name" value="STRESS RESPONSE REGULATOR PROTEIN 1"/>
    <property type="match status" value="1"/>
</dbReference>
<evidence type="ECO:0000256" key="1">
    <source>
        <dbReference type="ARBA" id="ARBA00022553"/>
    </source>
</evidence>
<reference evidence="4 5" key="1">
    <citation type="submission" date="2019-03" db="EMBL/GenBank/DDBJ databases">
        <title>Ramlibacter henchirensis DSM 14656, whole genome shotgun sequence.</title>
        <authorList>
            <person name="Zhang X."/>
            <person name="Feng G."/>
            <person name="Zhu H."/>
        </authorList>
    </citation>
    <scope>NUCLEOTIDE SEQUENCE [LARGE SCALE GENOMIC DNA]</scope>
    <source>
        <strain evidence="4 5">DSM 14656</strain>
    </source>
</reference>
<keyword evidence="5" id="KW-1185">Reference proteome</keyword>
<evidence type="ECO:0000259" key="3">
    <source>
        <dbReference type="PROSITE" id="PS50110"/>
    </source>
</evidence>
<name>A0A4Z0BV90_9BURK</name>
<evidence type="ECO:0000256" key="2">
    <source>
        <dbReference type="PROSITE-ProRule" id="PRU00169"/>
    </source>
</evidence>
<dbReference type="OrthoDB" id="8902463at2"/>
<dbReference type="Gene3D" id="3.40.50.2300">
    <property type="match status" value="1"/>
</dbReference>
<dbReference type="SMART" id="SM00448">
    <property type="entry name" value="REC"/>
    <property type="match status" value="1"/>
</dbReference>